<evidence type="ECO:0000256" key="1">
    <source>
        <dbReference type="SAM" id="Phobius"/>
    </source>
</evidence>
<accession>A0A8J2JL11</accession>
<feature type="non-terminal residue" evidence="2">
    <location>
        <position position="70"/>
    </location>
</feature>
<reference evidence="2" key="1">
    <citation type="submission" date="2021-06" db="EMBL/GenBank/DDBJ databases">
        <authorList>
            <person name="Hodson N. C."/>
            <person name="Mongue J. A."/>
            <person name="Jaron S. K."/>
        </authorList>
    </citation>
    <scope>NUCLEOTIDE SEQUENCE</scope>
</reference>
<proteinExistence type="predicted"/>
<keyword evidence="1" id="KW-0812">Transmembrane</keyword>
<evidence type="ECO:0000313" key="3">
    <source>
        <dbReference type="Proteomes" id="UP000708208"/>
    </source>
</evidence>
<feature type="transmembrane region" description="Helical" evidence="1">
    <location>
        <begin position="6"/>
        <end position="28"/>
    </location>
</feature>
<organism evidence="2 3">
    <name type="scientific">Allacma fusca</name>
    <dbReference type="NCBI Taxonomy" id="39272"/>
    <lineage>
        <taxon>Eukaryota</taxon>
        <taxon>Metazoa</taxon>
        <taxon>Ecdysozoa</taxon>
        <taxon>Arthropoda</taxon>
        <taxon>Hexapoda</taxon>
        <taxon>Collembola</taxon>
        <taxon>Symphypleona</taxon>
        <taxon>Sminthuridae</taxon>
        <taxon>Allacma</taxon>
    </lineage>
</organism>
<dbReference type="EMBL" id="CAJVCH010036995">
    <property type="protein sequence ID" value="CAG7716249.1"/>
    <property type="molecule type" value="Genomic_DNA"/>
</dbReference>
<dbReference type="Proteomes" id="UP000708208">
    <property type="component" value="Unassembled WGS sequence"/>
</dbReference>
<evidence type="ECO:0000313" key="2">
    <source>
        <dbReference type="EMBL" id="CAG7716249.1"/>
    </source>
</evidence>
<dbReference type="OrthoDB" id="2261376at2759"/>
<keyword evidence="3" id="KW-1185">Reference proteome</keyword>
<feature type="non-terminal residue" evidence="2">
    <location>
        <position position="1"/>
    </location>
</feature>
<protein>
    <submittedName>
        <fullName evidence="2">Uncharacterized protein</fullName>
    </submittedName>
</protein>
<name>A0A8J2JL11_9HEXA</name>
<sequence>ETYPLVITGFALLARFGIVCCWTTLYCINMETFPTTLRSICMGWTVYAAYLAGIFAPQTIVLGNISPVLP</sequence>
<feature type="transmembrane region" description="Helical" evidence="1">
    <location>
        <begin position="40"/>
        <end position="60"/>
    </location>
</feature>
<keyword evidence="1" id="KW-0472">Membrane</keyword>
<gene>
    <name evidence="2" type="ORF">AFUS01_LOCUS5772</name>
</gene>
<keyword evidence="1" id="KW-1133">Transmembrane helix</keyword>
<comment type="caution">
    <text evidence="2">The sequence shown here is derived from an EMBL/GenBank/DDBJ whole genome shotgun (WGS) entry which is preliminary data.</text>
</comment>
<dbReference type="AlphaFoldDB" id="A0A8J2JL11"/>